<evidence type="ECO:0000313" key="2">
    <source>
        <dbReference type="EMBL" id="CAD7083949.1"/>
    </source>
</evidence>
<sequence length="102" mass="11340">MRSVSFEDWLKAKRASDKWNQRASNRTAGERCEDSPFAAGPKNSGSRVGRHIVMYTNPPGLTPPRITPARLGTLRIVKFKPGAFKNNGRVILYPLAMPTEAE</sequence>
<protein>
    <submittedName>
        <fullName evidence="2">Uncharacterized protein</fullName>
    </submittedName>
</protein>
<gene>
    <name evidence="2" type="ORF">HERILL_LOCUS6871</name>
</gene>
<proteinExistence type="predicted"/>
<organism evidence="2 3">
    <name type="scientific">Hermetia illucens</name>
    <name type="common">Black soldier fly</name>
    <dbReference type="NCBI Taxonomy" id="343691"/>
    <lineage>
        <taxon>Eukaryota</taxon>
        <taxon>Metazoa</taxon>
        <taxon>Ecdysozoa</taxon>
        <taxon>Arthropoda</taxon>
        <taxon>Hexapoda</taxon>
        <taxon>Insecta</taxon>
        <taxon>Pterygota</taxon>
        <taxon>Neoptera</taxon>
        <taxon>Endopterygota</taxon>
        <taxon>Diptera</taxon>
        <taxon>Brachycera</taxon>
        <taxon>Stratiomyomorpha</taxon>
        <taxon>Stratiomyidae</taxon>
        <taxon>Hermetiinae</taxon>
        <taxon>Hermetia</taxon>
    </lineage>
</organism>
<keyword evidence="3" id="KW-1185">Reference proteome</keyword>
<dbReference type="InParanoid" id="A0A7R8UNU0"/>
<name>A0A7R8UNU0_HERIL</name>
<reference evidence="2 3" key="1">
    <citation type="submission" date="2020-11" db="EMBL/GenBank/DDBJ databases">
        <authorList>
            <person name="Wallbank WR R."/>
            <person name="Pardo Diaz C."/>
            <person name="Kozak K."/>
            <person name="Martin S."/>
            <person name="Jiggins C."/>
            <person name="Moest M."/>
            <person name="Warren A I."/>
            <person name="Generalovic N T."/>
            <person name="Byers J.R.P. K."/>
            <person name="Montejo-Kovacevich G."/>
            <person name="Yen C E."/>
        </authorList>
    </citation>
    <scope>NUCLEOTIDE SEQUENCE [LARGE SCALE GENOMIC DNA]</scope>
</reference>
<dbReference type="AlphaFoldDB" id="A0A7R8UNU0"/>
<evidence type="ECO:0000256" key="1">
    <source>
        <dbReference type="SAM" id="MobiDB-lite"/>
    </source>
</evidence>
<feature type="region of interest" description="Disordered" evidence="1">
    <location>
        <begin position="14"/>
        <end position="48"/>
    </location>
</feature>
<dbReference type="EMBL" id="LR899011">
    <property type="protein sequence ID" value="CAD7083949.1"/>
    <property type="molecule type" value="Genomic_DNA"/>
</dbReference>
<evidence type="ECO:0000313" key="3">
    <source>
        <dbReference type="Proteomes" id="UP000594454"/>
    </source>
</evidence>
<accession>A0A7R8UNU0</accession>
<dbReference type="Proteomes" id="UP000594454">
    <property type="component" value="Chromosome 3"/>
</dbReference>